<evidence type="ECO:0000313" key="3">
    <source>
        <dbReference type="Proteomes" id="UP000094455"/>
    </source>
</evidence>
<organism evidence="2 3">
    <name type="scientific">Pichia membranifaciens NRRL Y-2026</name>
    <dbReference type="NCBI Taxonomy" id="763406"/>
    <lineage>
        <taxon>Eukaryota</taxon>
        <taxon>Fungi</taxon>
        <taxon>Dikarya</taxon>
        <taxon>Ascomycota</taxon>
        <taxon>Saccharomycotina</taxon>
        <taxon>Pichiomycetes</taxon>
        <taxon>Pichiales</taxon>
        <taxon>Pichiaceae</taxon>
        <taxon>Pichia</taxon>
    </lineage>
</organism>
<proteinExistence type="predicted"/>
<accession>A0A1E3NM19</accession>
<evidence type="ECO:0000313" key="2">
    <source>
        <dbReference type="EMBL" id="ODQ47151.1"/>
    </source>
</evidence>
<reference evidence="2 3" key="1">
    <citation type="journal article" date="2016" name="Proc. Natl. Acad. Sci. U.S.A.">
        <title>Comparative genomics of biotechnologically important yeasts.</title>
        <authorList>
            <person name="Riley R."/>
            <person name="Haridas S."/>
            <person name="Wolfe K.H."/>
            <person name="Lopes M.R."/>
            <person name="Hittinger C.T."/>
            <person name="Goeker M."/>
            <person name="Salamov A.A."/>
            <person name="Wisecaver J.H."/>
            <person name="Long T.M."/>
            <person name="Calvey C.H."/>
            <person name="Aerts A.L."/>
            <person name="Barry K.W."/>
            <person name="Choi C."/>
            <person name="Clum A."/>
            <person name="Coughlan A.Y."/>
            <person name="Deshpande S."/>
            <person name="Douglass A.P."/>
            <person name="Hanson S.J."/>
            <person name="Klenk H.-P."/>
            <person name="LaButti K.M."/>
            <person name="Lapidus A."/>
            <person name="Lindquist E.A."/>
            <person name="Lipzen A.M."/>
            <person name="Meier-Kolthoff J.P."/>
            <person name="Ohm R.A."/>
            <person name="Otillar R.P."/>
            <person name="Pangilinan J.L."/>
            <person name="Peng Y."/>
            <person name="Rokas A."/>
            <person name="Rosa C.A."/>
            <person name="Scheuner C."/>
            <person name="Sibirny A.A."/>
            <person name="Slot J.C."/>
            <person name="Stielow J.B."/>
            <person name="Sun H."/>
            <person name="Kurtzman C.P."/>
            <person name="Blackwell M."/>
            <person name="Grigoriev I.V."/>
            <person name="Jeffries T.W."/>
        </authorList>
    </citation>
    <scope>NUCLEOTIDE SEQUENCE [LARGE SCALE GENOMIC DNA]</scope>
    <source>
        <strain evidence="2 3">NRRL Y-2026</strain>
    </source>
</reference>
<dbReference type="GeneID" id="30179938"/>
<feature type="compositionally biased region" description="Polar residues" evidence="1">
    <location>
        <begin position="21"/>
        <end position="35"/>
    </location>
</feature>
<name>A0A1E3NM19_9ASCO</name>
<dbReference type="Proteomes" id="UP000094455">
    <property type="component" value="Unassembled WGS sequence"/>
</dbReference>
<keyword evidence="3" id="KW-1185">Reference proteome</keyword>
<gene>
    <name evidence="2" type="ORF">PICMEDRAFT_57707</name>
</gene>
<sequence length="61" mass="6818">MCQVYTTLRISHPVSSVVTLSNRTQKETASTSPSRNPILLRKSTYAGFDRQAGRTSRKMSD</sequence>
<feature type="region of interest" description="Disordered" evidence="1">
    <location>
        <begin position="21"/>
        <end position="61"/>
    </location>
</feature>
<dbReference type="RefSeq" id="XP_019018264.1">
    <property type="nucleotide sequence ID" value="XM_019163251.1"/>
</dbReference>
<evidence type="ECO:0000256" key="1">
    <source>
        <dbReference type="SAM" id="MobiDB-lite"/>
    </source>
</evidence>
<dbReference type="EMBL" id="KV454002">
    <property type="protein sequence ID" value="ODQ47151.1"/>
    <property type="molecule type" value="Genomic_DNA"/>
</dbReference>
<dbReference type="AlphaFoldDB" id="A0A1E3NM19"/>
<protein>
    <submittedName>
        <fullName evidence="2">Uncharacterized protein</fullName>
    </submittedName>
</protein>